<feature type="non-terminal residue" evidence="2">
    <location>
        <position position="162"/>
    </location>
</feature>
<proteinExistence type="predicted"/>
<organism evidence="2">
    <name type="scientific">uncultured Gemmatimonadaceae bacterium</name>
    <dbReference type="NCBI Taxonomy" id="246130"/>
    <lineage>
        <taxon>Bacteria</taxon>
        <taxon>Pseudomonadati</taxon>
        <taxon>Gemmatimonadota</taxon>
        <taxon>Gemmatimonadia</taxon>
        <taxon>Gemmatimonadales</taxon>
        <taxon>Gemmatimonadaceae</taxon>
        <taxon>environmental samples</taxon>
    </lineage>
</organism>
<evidence type="ECO:0000256" key="1">
    <source>
        <dbReference type="SAM" id="MobiDB-lite"/>
    </source>
</evidence>
<dbReference type="AlphaFoldDB" id="A0A6J4K450"/>
<feature type="compositionally biased region" description="Basic and acidic residues" evidence="1">
    <location>
        <begin position="23"/>
        <end position="33"/>
    </location>
</feature>
<feature type="region of interest" description="Disordered" evidence="1">
    <location>
        <begin position="1"/>
        <end position="162"/>
    </location>
</feature>
<reference evidence="2" key="1">
    <citation type="submission" date="2020-02" db="EMBL/GenBank/DDBJ databases">
        <authorList>
            <person name="Meier V. D."/>
        </authorList>
    </citation>
    <scope>NUCLEOTIDE SEQUENCE</scope>
    <source>
        <strain evidence="2">AVDCRST_MAG40</strain>
    </source>
</reference>
<evidence type="ECO:0000313" key="2">
    <source>
        <dbReference type="EMBL" id="CAA9295209.1"/>
    </source>
</evidence>
<gene>
    <name evidence="2" type="ORF">AVDCRST_MAG40-1</name>
</gene>
<feature type="compositionally biased region" description="Low complexity" evidence="1">
    <location>
        <begin position="95"/>
        <end position="110"/>
    </location>
</feature>
<feature type="compositionally biased region" description="Basic and acidic residues" evidence="1">
    <location>
        <begin position="114"/>
        <end position="146"/>
    </location>
</feature>
<accession>A0A6J4K450</accession>
<dbReference type="EMBL" id="CADCTX010000001">
    <property type="protein sequence ID" value="CAA9295209.1"/>
    <property type="molecule type" value="Genomic_DNA"/>
</dbReference>
<name>A0A6J4K450_9BACT</name>
<feature type="compositionally biased region" description="Low complexity" evidence="1">
    <location>
        <begin position="36"/>
        <end position="46"/>
    </location>
</feature>
<sequence>EMAGEQGGGRPRRRGGPWGAGGDRGRGGDEGRLGRCRAGAPAAGADRVADAAGRRRARPTGRHPALRRAARRGVGGAVHRRDGDVGRALRRRAVARAPARGGPRAAARGAGLRGELHARGGAAEGRDRAGVRRPDAAAEGAADRRARGVRAHHGGSVRGHDL</sequence>
<protein>
    <submittedName>
        <fullName evidence="2">Uncharacterized protein</fullName>
    </submittedName>
</protein>
<feature type="compositionally biased region" description="Basic residues" evidence="1">
    <location>
        <begin position="54"/>
        <end position="71"/>
    </location>
</feature>
<feature type="non-terminal residue" evidence="2">
    <location>
        <position position="1"/>
    </location>
</feature>